<dbReference type="GO" id="GO:0016787">
    <property type="term" value="F:hydrolase activity"/>
    <property type="evidence" value="ECO:0007669"/>
    <property type="project" value="InterPro"/>
</dbReference>
<proteinExistence type="predicted"/>
<reference evidence="3" key="1">
    <citation type="submission" date="2014-11" db="EMBL/GenBank/DDBJ databases">
        <authorList>
            <person name="Otto D Thomas"/>
            <person name="Naeem Raeece"/>
        </authorList>
    </citation>
    <scope>NUCLEOTIDE SEQUENCE</scope>
</reference>
<dbReference type="AlphaFoldDB" id="A0A0G4I0T9"/>
<dbReference type="InterPro" id="IPR002925">
    <property type="entry name" value="Dienelactn_hydro"/>
</dbReference>
<evidence type="ECO:0000259" key="2">
    <source>
        <dbReference type="Pfam" id="PF01738"/>
    </source>
</evidence>
<feature type="domain" description="Dienelactone hydrolase" evidence="2">
    <location>
        <begin position="63"/>
        <end position="291"/>
    </location>
</feature>
<dbReference type="SUPFAM" id="SSF53474">
    <property type="entry name" value="alpha/beta-Hydrolases"/>
    <property type="match status" value="1"/>
</dbReference>
<protein>
    <recommendedName>
        <fullName evidence="2">Dienelactone hydrolase domain-containing protein</fullName>
    </recommendedName>
</protein>
<dbReference type="PANTHER" id="PTHR17630:SF44">
    <property type="entry name" value="PROTEIN AIM2"/>
    <property type="match status" value="1"/>
</dbReference>
<dbReference type="Pfam" id="PF01738">
    <property type="entry name" value="DLH"/>
    <property type="match status" value="1"/>
</dbReference>
<dbReference type="VEuPathDB" id="CryptoDB:Cvel_10033"/>
<feature type="compositionally biased region" description="Basic and acidic residues" evidence="1">
    <location>
        <begin position="21"/>
        <end position="30"/>
    </location>
</feature>
<dbReference type="EMBL" id="CDMZ01004682">
    <property type="protein sequence ID" value="CEM50496.1"/>
    <property type="molecule type" value="Genomic_DNA"/>
</dbReference>
<sequence length="298" mass="32484">MGQKNSTDSAPVAACCPPDSEPPRTFEYEPKGGWSHAMESGDGDGPSGSLSVYSVGETAAPYLVLVLPDIFGVNSGRTVEICDIISSKMNFRVVLMDPFDGSPYAEALQPKGFTFLWTTLTQTIPFVKKHTWEKVAPKIFSVIKASASEMPSLKGVFLVGFCWGTWANFKLCQSPSVAEARLMGAVNFHPSFIVEKVHTSMFSSNDMKLCEGLQVPQLICTAGNDAANTKTGGQMDVHLKSRAPPLGEVSEVRTWEGMIHGWVNRRDPNDEKAVREADEALESAIAFMQKILESEKKA</sequence>
<gene>
    <name evidence="3" type="ORF">Cvel_10033</name>
</gene>
<dbReference type="PhylomeDB" id="A0A0G4I0T9"/>
<dbReference type="InterPro" id="IPR029058">
    <property type="entry name" value="AB_hydrolase_fold"/>
</dbReference>
<organism evidence="3">
    <name type="scientific">Chromera velia CCMP2878</name>
    <dbReference type="NCBI Taxonomy" id="1169474"/>
    <lineage>
        <taxon>Eukaryota</taxon>
        <taxon>Sar</taxon>
        <taxon>Alveolata</taxon>
        <taxon>Colpodellida</taxon>
        <taxon>Chromeraceae</taxon>
        <taxon>Chromera</taxon>
    </lineage>
</organism>
<name>A0A0G4I0T9_9ALVE</name>
<dbReference type="Gene3D" id="3.40.50.1820">
    <property type="entry name" value="alpha/beta hydrolase"/>
    <property type="match status" value="1"/>
</dbReference>
<accession>A0A0G4I0T9</accession>
<feature type="region of interest" description="Disordered" evidence="1">
    <location>
        <begin position="1"/>
        <end position="48"/>
    </location>
</feature>
<dbReference type="PANTHER" id="PTHR17630">
    <property type="entry name" value="DIENELACTONE HYDROLASE"/>
    <property type="match status" value="1"/>
</dbReference>
<evidence type="ECO:0000313" key="3">
    <source>
        <dbReference type="EMBL" id="CEM50496.1"/>
    </source>
</evidence>
<evidence type="ECO:0000256" key="1">
    <source>
        <dbReference type="SAM" id="MobiDB-lite"/>
    </source>
</evidence>